<keyword evidence="6 7" id="KW-0472">Membrane</keyword>
<accession>A0A3Q2PE73</accession>
<proteinExistence type="inferred from homology"/>
<dbReference type="STRING" id="8078.ENSFHEP00000011144"/>
<dbReference type="Gene3D" id="1.20.5.780">
    <property type="entry name" value="Single helix bin"/>
    <property type="match status" value="1"/>
</dbReference>
<feature type="transmembrane region" description="Helical" evidence="7">
    <location>
        <begin position="121"/>
        <end position="144"/>
    </location>
</feature>
<evidence type="ECO:0000256" key="7">
    <source>
        <dbReference type="RuleBase" id="RU364131"/>
    </source>
</evidence>
<feature type="compositionally biased region" description="Low complexity" evidence="8">
    <location>
        <begin position="81"/>
        <end position="97"/>
    </location>
</feature>
<feature type="region of interest" description="Disordered" evidence="8">
    <location>
        <begin position="79"/>
        <end position="98"/>
    </location>
</feature>
<reference evidence="9" key="2">
    <citation type="submission" date="2025-09" db="UniProtKB">
        <authorList>
            <consortium name="Ensembl"/>
        </authorList>
    </citation>
    <scope>IDENTIFICATION</scope>
</reference>
<dbReference type="GeneTree" id="ENSGT00530000068431"/>
<keyword evidence="4 7" id="KW-0812">Transmembrane</keyword>
<evidence type="ECO:0000256" key="4">
    <source>
        <dbReference type="ARBA" id="ARBA00022692"/>
    </source>
</evidence>
<comment type="subcellular location">
    <subcellularLocation>
        <location evidence="1">Membrane</location>
        <topology evidence="1">Single-pass membrane protein</topology>
    </subcellularLocation>
</comment>
<evidence type="ECO:0000256" key="2">
    <source>
        <dbReference type="ARBA" id="ARBA00005948"/>
    </source>
</evidence>
<evidence type="ECO:0000313" key="9">
    <source>
        <dbReference type="Ensembl" id="ENSFHEP00000011144.1"/>
    </source>
</evidence>
<dbReference type="PANTHER" id="PTHR14132:SF23">
    <property type="entry name" value="FXYD DOMAIN-CONTAINING ION TRANSPORT REGULATOR"/>
    <property type="match status" value="1"/>
</dbReference>
<evidence type="ECO:0000256" key="5">
    <source>
        <dbReference type="ARBA" id="ARBA00023065"/>
    </source>
</evidence>
<name>A0A3Q2PE73_FUNHE</name>
<evidence type="ECO:0000256" key="8">
    <source>
        <dbReference type="SAM" id="MobiDB-lite"/>
    </source>
</evidence>
<feature type="region of interest" description="Disordered" evidence="8">
    <location>
        <begin position="13"/>
        <end position="45"/>
    </location>
</feature>
<keyword evidence="7" id="KW-1133">Transmembrane helix</keyword>
<dbReference type="Ensembl" id="ENSFHET00000031475.1">
    <property type="protein sequence ID" value="ENSFHEP00000011144.1"/>
    <property type="gene ID" value="ENSFHEG00000012529.1"/>
</dbReference>
<keyword evidence="3 7" id="KW-0813">Transport</keyword>
<organism evidence="9 10">
    <name type="scientific">Fundulus heteroclitus</name>
    <name type="common">Killifish</name>
    <name type="synonym">Mummichog</name>
    <dbReference type="NCBI Taxonomy" id="8078"/>
    <lineage>
        <taxon>Eukaryota</taxon>
        <taxon>Metazoa</taxon>
        <taxon>Chordata</taxon>
        <taxon>Craniata</taxon>
        <taxon>Vertebrata</taxon>
        <taxon>Euteleostomi</taxon>
        <taxon>Actinopterygii</taxon>
        <taxon>Neopterygii</taxon>
        <taxon>Teleostei</taxon>
        <taxon>Neoteleostei</taxon>
        <taxon>Acanthomorphata</taxon>
        <taxon>Ovalentaria</taxon>
        <taxon>Atherinomorphae</taxon>
        <taxon>Cyprinodontiformes</taxon>
        <taxon>Fundulidae</taxon>
        <taxon>Fundulus</taxon>
    </lineage>
</organism>
<dbReference type="Proteomes" id="UP000265000">
    <property type="component" value="Unplaced"/>
</dbReference>
<dbReference type="GO" id="GO:0017080">
    <property type="term" value="F:sodium channel regulator activity"/>
    <property type="evidence" value="ECO:0007669"/>
    <property type="project" value="TreeGrafter"/>
</dbReference>
<dbReference type="InterPro" id="IPR000272">
    <property type="entry name" value="Ion-transport_regulator_FXYD"/>
</dbReference>
<dbReference type="GO" id="GO:0006811">
    <property type="term" value="P:monoatomic ion transport"/>
    <property type="evidence" value="ECO:0007669"/>
    <property type="project" value="UniProtKB-KW"/>
</dbReference>
<reference evidence="9" key="1">
    <citation type="submission" date="2025-08" db="UniProtKB">
        <authorList>
            <consortium name="Ensembl"/>
        </authorList>
    </citation>
    <scope>IDENTIFICATION</scope>
</reference>
<dbReference type="CDD" id="cd20323">
    <property type="entry name" value="FXYD_FXYD5"/>
    <property type="match status" value="1"/>
</dbReference>
<evidence type="ECO:0000313" key="10">
    <source>
        <dbReference type="Proteomes" id="UP000265000"/>
    </source>
</evidence>
<evidence type="ECO:0000256" key="6">
    <source>
        <dbReference type="ARBA" id="ARBA00023136"/>
    </source>
</evidence>
<evidence type="ECO:0000256" key="3">
    <source>
        <dbReference type="ARBA" id="ARBA00022448"/>
    </source>
</evidence>
<sequence length="162" mass="17620">MHLFLSTVSWAQSPMPADQKMPPSTAITPTGRGVVADTKSSRGNQTTNWNIINSTSVSPAVSETRASSAVTEEATKFQANSTSAPVSSTKKTTTTSKPHPPIVWDPNWDKPFKYDYESLRYAGLIIASILFVVGIMIIGCGKICRLPKCHKRSSKSYSVVQQ</sequence>
<dbReference type="GO" id="GO:0016020">
    <property type="term" value="C:membrane"/>
    <property type="evidence" value="ECO:0007669"/>
    <property type="project" value="UniProtKB-SubCell"/>
</dbReference>
<dbReference type="GO" id="GO:0043269">
    <property type="term" value="P:regulation of monoatomic ion transport"/>
    <property type="evidence" value="ECO:0007669"/>
    <property type="project" value="InterPro"/>
</dbReference>
<keyword evidence="5 7" id="KW-0406">Ion transport</keyword>
<dbReference type="Pfam" id="PF02038">
    <property type="entry name" value="ATP1G1_PLM_MAT8"/>
    <property type="match status" value="1"/>
</dbReference>
<evidence type="ECO:0000256" key="1">
    <source>
        <dbReference type="ARBA" id="ARBA00004167"/>
    </source>
</evidence>
<dbReference type="PANTHER" id="PTHR14132">
    <property type="entry name" value="SODIUM/POTASSIUM-TRANSPORTING ATPASE SUBUNIT GAMMA"/>
    <property type="match status" value="1"/>
</dbReference>
<dbReference type="AlphaFoldDB" id="A0A3Q2PE73"/>
<keyword evidence="10" id="KW-1185">Reference proteome</keyword>
<comment type="similarity">
    <text evidence="2 7">Belongs to the FXYD family.</text>
</comment>
<protein>
    <recommendedName>
        <fullName evidence="7">FXYD domain-containing ion transport regulator</fullName>
    </recommendedName>
</protein>